<dbReference type="AlphaFoldDB" id="A0AA37KJ68"/>
<protein>
    <submittedName>
        <fullName evidence="2">Uncharacterized protein</fullName>
    </submittedName>
</protein>
<keyword evidence="1" id="KW-0812">Transmembrane</keyword>
<proteinExistence type="predicted"/>
<organism evidence="2 3">
    <name type="scientific">Phocaeicola dorei</name>
    <dbReference type="NCBI Taxonomy" id="357276"/>
    <lineage>
        <taxon>Bacteria</taxon>
        <taxon>Pseudomonadati</taxon>
        <taxon>Bacteroidota</taxon>
        <taxon>Bacteroidia</taxon>
        <taxon>Bacteroidales</taxon>
        <taxon>Bacteroidaceae</taxon>
        <taxon>Phocaeicola</taxon>
    </lineage>
</organism>
<comment type="caution">
    <text evidence="2">The sequence shown here is derived from an EMBL/GenBank/DDBJ whole genome shotgun (WGS) entry which is preliminary data.</text>
</comment>
<sequence length="74" mass="9098">MQRLLRIVVVFMIINTLFAFWQLRFFLRFSQFDILFKSSSVQLVDFHYTDKWISKNIDEEGHLIKWLKLGYRPL</sequence>
<evidence type="ECO:0000313" key="2">
    <source>
        <dbReference type="EMBL" id="GKH83559.1"/>
    </source>
</evidence>
<reference evidence="2" key="1">
    <citation type="submission" date="2022-01" db="EMBL/GenBank/DDBJ databases">
        <title>Novel bile acid biosynthetic pathways are enriched in the microbiome of centenarians.</title>
        <authorList>
            <person name="Sato Y."/>
            <person name="Atarashi K."/>
            <person name="Plichta R.D."/>
            <person name="Arai Y."/>
            <person name="Sasajima S."/>
            <person name="Kearney M.S."/>
            <person name="Suda W."/>
            <person name="Takeshita K."/>
            <person name="Sasaki T."/>
            <person name="Okamoto S."/>
            <person name="Skelly N.A."/>
            <person name="Okamura Y."/>
            <person name="Vlamakis H."/>
            <person name="Li Y."/>
            <person name="Tanoue T."/>
            <person name="Takei H."/>
            <person name="Nittono H."/>
            <person name="Narushima S."/>
            <person name="Irie J."/>
            <person name="Itoh H."/>
            <person name="Moriya K."/>
            <person name="Sugiura Y."/>
            <person name="Suematsu M."/>
            <person name="Moritoki N."/>
            <person name="Shibata S."/>
            <person name="Littman R.D."/>
            <person name="Fischbach A.M."/>
            <person name="Uwamino Y."/>
            <person name="Inoue T."/>
            <person name="Honda A."/>
            <person name="Hattori M."/>
            <person name="Murai T."/>
            <person name="Xavier J.R."/>
            <person name="Hirose N."/>
            <person name="Honda K."/>
        </authorList>
    </citation>
    <scope>NUCLEOTIDE SEQUENCE</scope>
    <source>
        <strain evidence="2">CE91-St7</strain>
    </source>
</reference>
<dbReference type="EMBL" id="BQOB01000001">
    <property type="protein sequence ID" value="GKH83559.1"/>
    <property type="molecule type" value="Genomic_DNA"/>
</dbReference>
<evidence type="ECO:0000313" key="3">
    <source>
        <dbReference type="Proteomes" id="UP001055104"/>
    </source>
</evidence>
<accession>A0AA37KJ68</accession>
<dbReference type="Proteomes" id="UP001055104">
    <property type="component" value="Unassembled WGS sequence"/>
</dbReference>
<name>A0AA37KJ68_9BACT</name>
<feature type="transmembrane region" description="Helical" evidence="1">
    <location>
        <begin position="6"/>
        <end position="27"/>
    </location>
</feature>
<gene>
    <name evidence="2" type="ORF">CE91St7_44430</name>
</gene>
<keyword evidence="1" id="KW-1133">Transmembrane helix</keyword>
<evidence type="ECO:0000256" key="1">
    <source>
        <dbReference type="SAM" id="Phobius"/>
    </source>
</evidence>
<keyword evidence="1" id="KW-0472">Membrane</keyword>